<accession>A0A517ZE04</accession>
<dbReference type="InterPro" id="IPR032534">
    <property type="entry name" value="EcxA_zinc-bd"/>
</dbReference>
<name>A0A517ZE04_9PLAN</name>
<dbReference type="KEGG" id="mri:Mal4_50730"/>
<feature type="signal peptide" evidence="2">
    <location>
        <begin position="1"/>
        <end position="22"/>
    </location>
</feature>
<sequence precursor="true">MRSSVALGLMCAALILGRPAFGDDASSSKSKFQQLTEGKEKKEGLWTLYQKDQQLLVELSSNDLKKEYIVLASIARGIGSGMVLGGMSWNFGDDVIWKFRKADEKIYVLHRNVRYRAKANSPEATAVSLAYSDSVIYALPILTKTPSGGYLVDMTKIFMSDDQRIGQQIGLGFRFASDRSTWAKVKAFDNNVELQVAAVYAGSRGPDTVPDPRGVQVNVHYSISALPSVGSNGYKPRMADDRVGYFLTVIKDFSDKADDEHFVRYINRWDLRKKDPGVKFSPPAEPIRFYLEKTVPVYLRPTVKAGILEWNKAFEKLGYAGAVEVLQQEDDADWDPEDINYNTFRWITSDAGFAMGPSRVDPRTGQILDADIIFDAGFLTYWKQDYETFTAEDARQLIPNWSPFEELSDETGADAARLKAMRCALPDGMQYHMGVSAALMLGHGMTGKNGKLPEEFIHQGLKEVVMHEVGHTLGLRHNFKASSWKSLEEMAEDKARQEGTVASVMDYNPADISPDPKKQGLYFTQTIGPYDYWAIEYGYSPTSSDEELAKIADRSGEPGLEYATDEDTRSSDSDPLSNRFDLGKDPLDFVARQMDHSSELIPKVVERSVEDGDGYQRARQAFGLLMSEYWRSALFAARFPGGVYVRRDHKSDKDDAKAPFEVVEAAKQREATKLLLDSALAAPEFDGSLLNYLAASRWNHWGVRDLSRLDYPIHEIVGRMQGLVIGQLLSSRTLERLLDNEFKESSEEDVYTLAEHLRLVTDGVFSEWNPKEAKGEYSAKKPFINSFRRDLQRQTLKELMQMVVRSYSAPEDARTLARMHLTRLGEQADALLGSEDLKLDDYARAHLLDSRTRIRQVLEAELALPSVN</sequence>
<dbReference type="Gene3D" id="3.40.390.10">
    <property type="entry name" value="Collagenase (Catalytic Domain)"/>
    <property type="match status" value="1"/>
</dbReference>
<evidence type="ECO:0000259" key="3">
    <source>
        <dbReference type="Pfam" id="PF16313"/>
    </source>
</evidence>
<evidence type="ECO:0008006" key="7">
    <source>
        <dbReference type="Google" id="ProtNLM"/>
    </source>
</evidence>
<keyword evidence="6" id="KW-1185">Reference proteome</keyword>
<evidence type="ECO:0000256" key="2">
    <source>
        <dbReference type="SAM" id="SignalP"/>
    </source>
</evidence>
<proteinExistence type="predicted"/>
<feature type="chain" id="PRO_5022033220" description="DUF5117 domain-containing protein" evidence="2">
    <location>
        <begin position="23"/>
        <end position="868"/>
    </location>
</feature>
<feature type="domain" description="DUF5117" evidence="4">
    <location>
        <begin position="95"/>
        <end position="274"/>
    </location>
</feature>
<dbReference type="SUPFAM" id="SSF55486">
    <property type="entry name" value="Metalloproteases ('zincins'), catalytic domain"/>
    <property type="match status" value="1"/>
</dbReference>
<feature type="domain" description="EcxA zinc-binding" evidence="3">
    <location>
        <begin position="451"/>
        <end position="769"/>
    </location>
</feature>
<dbReference type="AlphaFoldDB" id="A0A517ZE04"/>
<evidence type="ECO:0000313" key="6">
    <source>
        <dbReference type="Proteomes" id="UP000320496"/>
    </source>
</evidence>
<dbReference type="CDD" id="cd04276">
    <property type="entry name" value="ZnMc_MMP_like_2"/>
    <property type="match status" value="1"/>
</dbReference>
<evidence type="ECO:0000256" key="1">
    <source>
        <dbReference type="SAM" id="MobiDB-lite"/>
    </source>
</evidence>
<feature type="region of interest" description="Disordered" evidence="1">
    <location>
        <begin position="556"/>
        <end position="578"/>
    </location>
</feature>
<gene>
    <name evidence="5" type="ORF">Mal4_50730</name>
</gene>
<dbReference type="Proteomes" id="UP000320496">
    <property type="component" value="Chromosome"/>
</dbReference>
<dbReference type="PANTHER" id="PTHR38478">
    <property type="entry name" value="PEPTIDASE M1A AND M12B"/>
    <property type="match status" value="1"/>
</dbReference>
<protein>
    <recommendedName>
        <fullName evidence="7">DUF5117 domain-containing protein</fullName>
    </recommendedName>
</protein>
<dbReference type="Pfam" id="PF16313">
    <property type="entry name" value="DUF4953"/>
    <property type="match status" value="1"/>
</dbReference>
<reference evidence="5 6" key="1">
    <citation type="submission" date="2019-02" db="EMBL/GenBank/DDBJ databases">
        <title>Deep-cultivation of Planctomycetes and their phenomic and genomic characterization uncovers novel biology.</title>
        <authorList>
            <person name="Wiegand S."/>
            <person name="Jogler M."/>
            <person name="Boedeker C."/>
            <person name="Pinto D."/>
            <person name="Vollmers J."/>
            <person name="Rivas-Marin E."/>
            <person name="Kohn T."/>
            <person name="Peeters S.H."/>
            <person name="Heuer A."/>
            <person name="Rast P."/>
            <person name="Oberbeckmann S."/>
            <person name="Bunk B."/>
            <person name="Jeske O."/>
            <person name="Meyerdierks A."/>
            <person name="Storesund J.E."/>
            <person name="Kallscheuer N."/>
            <person name="Luecker S."/>
            <person name="Lage O.M."/>
            <person name="Pohl T."/>
            <person name="Merkel B.J."/>
            <person name="Hornburger P."/>
            <person name="Mueller R.-W."/>
            <person name="Bruemmer F."/>
            <person name="Labrenz M."/>
            <person name="Spormann A.M."/>
            <person name="Op den Camp H."/>
            <person name="Overmann J."/>
            <person name="Amann R."/>
            <person name="Jetten M.S.M."/>
            <person name="Mascher T."/>
            <person name="Medema M.H."/>
            <person name="Devos D.P."/>
            <person name="Kaster A.-K."/>
            <person name="Ovreas L."/>
            <person name="Rohde M."/>
            <person name="Galperin M.Y."/>
            <person name="Jogler C."/>
        </authorList>
    </citation>
    <scope>NUCLEOTIDE SEQUENCE [LARGE SCALE GENOMIC DNA]</scope>
    <source>
        <strain evidence="5 6">Mal4</strain>
    </source>
</reference>
<dbReference type="RefSeq" id="WP_197443796.1">
    <property type="nucleotide sequence ID" value="NZ_CP036275.1"/>
</dbReference>
<dbReference type="GO" id="GO:0008237">
    <property type="term" value="F:metallopeptidase activity"/>
    <property type="evidence" value="ECO:0007669"/>
    <property type="project" value="InterPro"/>
</dbReference>
<keyword evidence="2" id="KW-0732">Signal</keyword>
<dbReference type="InterPro" id="IPR034032">
    <property type="entry name" value="Zn_MMP-like_bac"/>
</dbReference>
<dbReference type="Pfam" id="PF17148">
    <property type="entry name" value="DUF5117"/>
    <property type="match status" value="1"/>
</dbReference>
<dbReference type="InterPro" id="IPR024079">
    <property type="entry name" value="MetalloPept_cat_dom_sf"/>
</dbReference>
<evidence type="ECO:0000259" key="4">
    <source>
        <dbReference type="Pfam" id="PF17148"/>
    </source>
</evidence>
<dbReference type="InterPro" id="IPR033413">
    <property type="entry name" value="DUF5117"/>
</dbReference>
<evidence type="ECO:0000313" key="5">
    <source>
        <dbReference type="EMBL" id="QDU40713.1"/>
    </source>
</evidence>
<dbReference type="PANTHER" id="PTHR38478:SF1">
    <property type="entry name" value="ZINC DEPENDENT METALLOPROTEASE DOMAIN LIPOPROTEIN"/>
    <property type="match status" value="1"/>
</dbReference>
<dbReference type="EMBL" id="CP036275">
    <property type="protein sequence ID" value="QDU40713.1"/>
    <property type="molecule type" value="Genomic_DNA"/>
</dbReference>
<organism evidence="5 6">
    <name type="scientific">Maioricimonas rarisocia</name>
    <dbReference type="NCBI Taxonomy" id="2528026"/>
    <lineage>
        <taxon>Bacteria</taxon>
        <taxon>Pseudomonadati</taxon>
        <taxon>Planctomycetota</taxon>
        <taxon>Planctomycetia</taxon>
        <taxon>Planctomycetales</taxon>
        <taxon>Planctomycetaceae</taxon>
        <taxon>Maioricimonas</taxon>
    </lineage>
</organism>